<proteinExistence type="predicted"/>
<reference evidence="1 2" key="1">
    <citation type="submission" date="2014-07" db="EMBL/GenBank/DDBJ databases">
        <authorList>
            <person name="Zhang J.E."/>
            <person name="Yang H."/>
            <person name="Guo J."/>
            <person name="Deng Z."/>
            <person name="Luo H."/>
            <person name="Luo M."/>
            <person name="Zhao B."/>
        </authorList>
    </citation>
    <scope>NUCLEOTIDE SEQUENCE [LARGE SCALE GENOMIC DNA]</scope>
    <source>
        <strain evidence="1 2">1CP</strain>
        <plasmid evidence="2">Plasmid pr1cp1</plasmid>
    </source>
</reference>
<protein>
    <submittedName>
        <fullName evidence="1">Uncharacterized protein</fullName>
    </submittedName>
</protein>
<dbReference type="EMBL" id="CP009112">
    <property type="protein sequence ID" value="ANS32141.1"/>
    <property type="molecule type" value="Genomic_DNA"/>
</dbReference>
<accession>A0A1B1KHP8</accession>
<name>A0A1B1KHP8_RHOOP</name>
<sequence length="74" mass="7657">MSQVLGTERVHLNPVPVALRADGGALHPRLLNLCAAARLGCCPPGPVFVSAGRFIANPYQGIGQLAKGAQVALR</sequence>
<dbReference type="Proteomes" id="UP000186108">
    <property type="component" value="Plasmid pR1CP1"/>
</dbReference>
<keyword evidence="1" id="KW-0614">Plasmid</keyword>
<evidence type="ECO:0000313" key="1">
    <source>
        <dbReference type="EMBL" id="ANS32141.1"/>
    </source>
</evidence>
<dbReference type="AlphaFoldDB" id="A0A1B1KHP8"/>
<gene>
    <name evidence="1" type="ORF">R1CP_37700</name>
</gene>
<evidence type="ECO:0000313" key="2">
    <source>
        <dbReference type="Proteomes" id="UP000186108"/>
    </source>
</evidence>
<geneLocation type="plasmid" evidence="2">
    <name>pr1cp1</name>
</geneLocation>
<organism evidence="1 2">
    <name type="scientific">Rhodococcus opacus</name>
    <name type="common">Nocardia opaca</name>
    <dbReference type="NCBI Taxonomy" id="37919"/>
    <lineage>
        <taxon>Bacteria</taxon>
        <taxon>Bacillati</taxon>
        <taxon>Actinomycetota</taxon>
        <taxon>Actinomycetes</taxon>
        <taxon>Mycobacteriales</taxon>
        <taxon>Nocardiaceae</taxon>
        <taxon>Rhodococcus</taxon>
    </lineage>
</organism>